<reference evidence="3" key="1">
    <citation type="journal article" date="2013" name="Nature">
        <title>Draft genome of the wheat A-genome progenitor Triticum urartu.</title>
        <authorList>
            <person name="Ling H.Q."/>
            <person name="Zhao S."/>
            <person name="Liu D."/>
            <person name="Wang J."/>
            <person name="Sun H."/>
            <person name="Zhang C."/>
            <person name="Fan H."/>
            <person name="Li D."/>
            <person name="Dong L."/>
            <person name="Tao Y."/>
            <person name="Gao C."/>
            <person name="Wu H."/>
            <person name="Li Y."/>
            <person name="Cui Y."/>
            <person name="Guo X."/>
            <person name="Zheng S."/>
            <person name="Wang B."/>
            <person name="Yu K."/>
            <person name="Liang Q."/>
            <person name="Yang W."/>
            <person name="Lou X."/>
            <person name="Chen J."/>
            <person name="Feng M."/>
            <person name="Jian J."/>
            <person name="Zhang X."/>
            <person name="Luo G."/>
            <person name="Jiang Y."/>
            <person name="Liu J."/>
            <person name="Wang Z."/>
            <person name="Sha Y."/>
            <person name="Zhang B."/>
            <person name="Wu H."/>
            <person name="Tang D."/>
            <person name="Shen Q."/>
            <person name="Xue P."/>
            <person name="Zou S."/>
            <person name="Wang X."/>
            <person name="Liu X."/>
            <person name="Wang F."/>
            <person name="Yang Y."/>
            <person name="An X."/>
            <person name="Dong Z."/>
            <person name="Zhang K."/>
            <person name="Zhang X."/>
            <person name="Luo M.C."/>
            <person name="Dvorak J."/>
            <person name="Tong Y."/>
            <person name="Wang J."/>
            <person name="Yang H."/>
            <person name="Li Z."/>
            <person name="Wang D."/>
            <person name="Zhang A."/>
            <person name="Wang J."/>
        </authorList>
    </citation>
    <scope>NUCLEOTIDE SEQUENCE</scope>
    <source>
        <strain evidence="3">cv. G1812</strain>
    </source>
</reference>
<dbReference type="Gramene" id="TuG1812G0300003959.01.T01">
    <property type="protein sequence ID" value="TuG1812G0300003959.01.T01"/>
    <property type="gene ID" value="TuG1812G0300003959.01"/>
</dbReference>
<protein>
    <submittedName>
        <fullName evidence="2">Uncharacterized protein</fullName>
    </submittedName>
</protein>
<keyword evidence="3" id="KW-1185">Reference proteome</keyword>
<organism evidence="2 3">
    <name type="scientific">Triticum urartu</name>
    <name type="common">Red wild einkorn</name>
    <name type="synonym">Crithodium urartu</name>
    <dbReference type="NCBI Taxonomy" id="4572"/>
    <lineage>
        <taxon>Eukaryota</taxon>
        <taxon>Viridiplantae</taxon>
        <taxon>Streptophyta</taxon>
        <taxon>Embryophyta</taxon>
        <taxon>Tracheophyta</taxon>
        <taxon>Spermatophyta</taxon>
        <taxon>Magnoliopsida</taxon>
        <taxon>Liliopsida</taxon>
        <taxon>Poales</taxon>
        <taxon>Poaceae</taxon>
        <taxon>BOP clade</taxon>
        <taxon>Pooideae</taxon>
        <taxon>Triticodae</taxon>
        <taxon>Triticeae</taxon>
        <taxon>Triticinae</taxon>
        <taxon>Triticum</taxon>
    </lineage>
</organism>
<sequence length="151" mass="16533">MVIFHLTPKGTLLVLIARMGDGCPHGSGVSDLGIHKEERRQLRTRPLVLLILLGWTCCLFHVGYMTAMDDHRDLHGDAEALHMVELHGTTVPRCGAAKLGHISASGTLHADVLCLIILTTIVVGVFYMLFISWPTSMFANHPSASCYMIPT</sequence>
<accession>A0A8R7TZ96</accession>
<feature type="transmembrane region" description="Helical" evidence="1">
    <location>
        <begin position="108"/>
        <end position="130"/>
    </location>
</feature>
<reference evidence="2" key="2">
    <citation type="submission" date="2018-03" db="EMBL/GenBank/DDBJ databases">
        <title>The Triticum urartu genome reveals the dynamic nature of wheat genome evolution.</title>
        <authorList>
            <person name="Ling H."/>
            <person name="Ma B."/>
            <person name="Shi X."/>
            <person name="Liu H."/>
            <person name="Dong L."/>
            <person name="Sun H."/>
            <person name="Cao Y."/>
            <person name="Gao Q."/>
            <person name="Zheng S."/>
            <person name="Li Y."/>
            <person name="Yu Y."/>
            <person name="Du H."/>
            <person name="Qi M."/>
            <person name="Li Y."/>
            <person name="Yu H."/>
            <person name="Cui Y."/>
            <person name="Wang N."/>
            <person name="Chen C."/>
            <person name="Wu H."/>
            <person name="Zhao Y."/>
            <person name="Zhang J."/>
            <person name="Li Y."/>
            <person name="Zhou W."/>
            <person name="Zhang B."/>
            <person name="Hu W."/>
            <person name="Eijk M."/>
            <person name="Tang J."/>
            <person name="Witsenboer H."/>
            <person name="Zhao S."/>
            <person name="Li Z."/>
            <person name="Zhang A."/>
            <person name="Wang D."/>
            <person name="Liang C."/>
        </authorList>
    </citation>
    <scope>NUCLEOTIDE SEQUENCE [LARGE SCALE GENOMIC DNA]</scope>
    <source>
        <strain evidence="2">cv. G1812</strain>
    </source>
</reference>
<reference evidence="2" key="3">
    <citation type="submission" date="2022-06" db="UniProtKB">
        <authorList>
            <consortium name="EnsemblPlants"/>
        </authorList>
    </citation>
    <scope>IDENTIFICATION</scope>
</reference>
<keyword evidence="1" id="KW-0472">Membrane</keyword>
<feature type="transmembrane region" description="Helical" evidence="1">
    <location>
        <begin position="47"/>
        <end position="67"/>
    </location>
</feature>
<name>A0A8R7TZ96_TRIUA</name>
<keyword evidence="1" id="KW-1133">Transmembrane helix</keyword>
<keyword evidence="1" id="KW-0812">Transmembrane</keyword>
<evidence type="ECO:0000313" key="2">
    <source>
        <dbReference type="EnsemblPlants" id="TuG1812G0300003959.01.T01"/>
    </source>
</evidence>
<dbReference type="EnsemblPlants" id="TuG1812G0300003959.01.T01">
    <property type="protein sequence ID" value="TuG1812G0300003959.01.T01"/>
    <property type="gene ID" value="TuG1812G0300003959.01"/>
</dbReference>
<evidence type="ECO:0000256" key="1">
    <source>
        <dbReference type="SAM" id="Phobius"/>
    </source>
</evidence>
<dbReference type="AlphaFoldDB" id="A0A8R7TZ96"/>
<evidence type="ECO:0000313" key="3">
    <source>
        <dbReference type="Proteomes" id="UP000015106"/>
    </source>
</evidence>
<proteinExistence type="predicted"/>
<dbReference type="Proteomes" id="UP000015106">
    <property type="component" value="Chromosome 3"/>
</dbReference>